<dbReference type="InterPro" id="IPR020471">
    <property type="entry name" value="AKR"/>
</dbReference>
<protein>
    <recommendedName>
        <fullName evidence="4">NADP-dependent oxidoreductase domain-containing protein</fullName>
    </recommendedName>
</protein>
<dbReference type="InterPro" id="IPR036812">
    <property type="entry name" value="NAD(P)_OxRdtase_dom_sf"/>
</dbReference>
<feature type="domain" description="NADP-dependent oxidoreductase" evidence="4">
    <location>
        <begin position="221"/>
        <end position="468"/>
    </location>
</feature>
<gene>
    <name evidence="5" type="ORF">WJX74_003181</name>
</gene>
<keyword evidence="3" id="KW-0472">Membrane</keyword>
<reference evidence="5 6" key="1">
    <citation type="journal article" date="2024" name="Nat. Commun.">
        <title>Phylogenomics reveals the evolutionary origins of lichenization in chlorophyte algae.</title>
        <authorList>
            <person name="Puginier C."/>
            <person name="Libourel C."/>
            <person name="Otte J."/>
            <person name="Skaloud P."/>
            <person name="Haon M."/>
            <person name="Grisel S."/>
            <person name="Petersen M."/>
            <person name="Berrin J.G."/>
            <person name="Delaux P.M."/>
            <person name="Dal Grande F."/>
            <person name="Keller J."/>
        </authorList>
    </citation>
    <scope>NUCLEOTIDE SEQUENCE [LARGE SCALE GENOMIC DNA]</scope>
    <source>
        <strain evidence="5 6">SAG 2145</strain>
    </source>
</reference>
<dbReference type="Gene3D" id="3.20.20.100">
    <property type="entry name" value="NADP-dependent oxidoreductase domain"/>
    <property type="match status" value="1"/>
</dbReference>
<dbReference type="PANTHER" id="PTHR11732">
    <property type="entry name" value="ALDO/KETO REDUCTASE"/>
    <property type="match status" value="1"/>
</dbReference>
<accession>A0AAW1RSX0</accession>
<evidence type="ECO:0000313" key="5">
    <source>
        <dbReference type="EMBL" id="KAK9836563.1"/>
    </source>
</evidence>
<dbReference type="AlphaFoldDB" id="A0AAW1RSX0"/>
<feature type="transmembrane region" description="Helical" evidence="3">
    <location>
        <begin position="156"/>
        <end position="176"/>
    </location>
</feature>
<dbReference type="Proteomes" id="UP001438707">
    <property type="component" value="Unassembled WGS sequence"/>
</dbReference>
<keyword evidence="3" id="KW-0812">Transmembrane</keyword>
<dbReference type="GO" id="GO:0016616">
    <property type="term" value="F:oxidoreductase activity, acting on the CH-OH group of donors, NAD or NADP as acceptor"/>
    <property type="evidence" value="ECO:0007669"/>
    <property type="project" value="UniProtKB-ARBA"/>
</dbReference>
<keyword evidence="6" id="KW-1185">Reference proteome</keyword>
<keyword evidence="3" id="KW-1133">Transmembrane helix</keyword>
<dbReference type="InterPro" id="IPR018170">
    <property type="entry name" value="Aldo/ket_reductase_CS"/>
</dbReference>
<dbReference type="InterPro" id="IPR023210">
    <property type="entry name" value="NADP_OxRdtase_dom"/>
</dbReference>
<evidence type="ECO:0000256" key="2">
    <source>
        <dbReference type="SAM" id="MobiDB-lite"/>
    </source>
</evidence>
<name>A0AAW1RSX0_9CHLO</name>
<evidence type="ECO:0000313" key="6">
    <source>
        <dbReference type="Proteomes" id="UP001438707"/>
    </source>
</evidence>
<dbReference type="FunFam" id="3.20.20.100:FF:000002">
    <property type="entry name" value="2,5-diketo-D-gluconic acid reductase A"/>
    <property type="match status" value="1"/>
</dbReference>
<dbReference type="PROSITE" id="PS00062">
    <property type="entry name" value="ALDOKETO_REDUCTASE_2"/>
    <property type="match status" value="1"/>
</dbReference>
<organism evidence="5 6">
    <name type="scientific">Apatococcus lobatus</name>
    <dbReference type="NCBI Taxonomy" id="904363"/>
    <lineage>
        <taxon>Eukaryota</taxon>
        <taxon>Viridiplantae</taxon>
        <taxon>Chlorophyta</taxon>
        <taxon>core chlorophytes</taxon>
        <taxon>Trebouxiophyceae</taxon>
        <taxon>Chlorellales</taxon>
        <taxon>Chlorellaceae</taxon>
        <taxon>Apatococcus</taxon>
    </lineage>
</organism>
<dbReference type="EMBL" id="JALJOS010000007">
    <property type="protein sequence ID" value="KAK9836563.1"/>
    <property type="molecule type" value="Genomic_DNA"/>
</dbReference>
<dbReference type="CDD" id="cd19071">
    <property type="entry name" value="AKR_AKR1-5-like"/>
    <property type="match status" value="1"/>
</dbReference>
<feature type="compositionally biased region" description="Low complexity" evidence="2">
    <location>
        <begin position="64"/>
        <end position="89"/>
    </location>
</feature>
<evidence type="ECO:0000256" key="3">
    <source>
        <dbReference type="SAM" id="Phobius"/>
    </source>
</evidence>
<evidence type="ECO:0000256" key="1">
    <source>
        <dbReference type="ARBA" id="ARBA00023002"/>
    </source>
</evidence>
<evidence type="ECO:0000259" key="4">
    <source>
        <dbReference type="Pfam" id="PF00248"/>
    </source>
</evidence>
<dbReference type="SUPFAM" id="SSF51430">
    <property type="entry name" value="NAD(P)-linked oxidoreductase"/>
    <property type="match status" value="1"/>
</dbReference>
<keyword evidence="1" id="KW-0560">Oxidoreductase</keyword>
<comment type="caution">
    <text evidence="5">The sequence shown here is derived from an EMBL/GenBank/DDBJ whole genome shotgun (WGS) entry which is preliminary data.</text>
</comment>
<dbReference type="PROSITE" id="PS00798">
    <property type="entry name" value="ALDOKETO_REDUCTASE_1"/>
    <property type="match status" value="1"/>
</dbReference>
<proteinExistence type="predicted"/>
<dbReference type="PRINTS" id="PR00069">
    <property type="entry name" value="ALDKETRDTASE"/>
</dbReference>
<dbReference type="Pfam" id="PF00248">
    <property type="entry name" value="Aldo_ket_red"/>
    <property type="match status" value="1"/>
</dbReference>
<sequence length="504" mass="55452">MDAAGTLANPGLWDILISRVLPQLTAGALGSLRGTCTSLRDLLDNDVSAPVWAAAAPHLLPLPTPASLSLQQPQEQQRSQQQHAAATSSYTNHVTKRTKRVLATCNVLTGQQQKTMVDACGGAQGTEAGRQREDFEFEYGSSSLASKFTKPGNRRYWIGGAAVLALVLLGVSFVWAGREPSVQPRNLPKQVLVPIPTAQLNSGHRIPLLGWGSFTLQGDRCRDATESALRAGYRHIDTAVTYGNEAEVGAGMKPHLEAGRVSREDLFVTTKLWSNQHARDTVVPALQESLKKLGLAYVDLFLVHWPVTDQHGPTLEPPMQETWEGMQDAVDQGFTRSIGVSNFSPEKIDEWFSNARIYPAVNQIEIHPHWRNDRAIQFCKDKGIHVTAYAPLSSPGNMPHFPNDLQDPAVLQVADTTGKTPAQVLLRWGLQHGGSVIPKSSSPTHQEENLGAVGWELSQDDFEAISNITTQLRYFEGSGWAYTHEGPWHNYEELWNEPMSPDQK</sequence>
<feature type="region of interest" description="Disordered" evidence="2">
    <location>
        <begin position="64"/>
        <end position="93"/>
    </location>
</feature>